<reference evidence="7 8" key="2">
    <citation type="submission" date="2020-07" db="EMBL/GenBank/DDBJ databases">
        <title>Genome assembly of wild tea tree DASZ reveals pedigree and selection history of tea varieties.</title>
        <authorList>
            <person name="Zhang W."/>
        </authorList>
    </citation>
    <scope>NUCLEOTIDE SEQUENCE [LARGE SCALE GENOMIC DNA]</scope>
    <source>
        <strain evidence="8">cv. G240</strain>
        <tissue evidence="7">Leaf</tissue>
    </source>
</reference>
<evidence type="ECO:0000256" key="4">
    <source>
        <dbReference type="RuleBase" id="RU000383"/>
    </source>
</evidence>
<sequence>MSSRRFGVEIRPNRGAVSMINQNLARAHPYPCVVNEKVLSETHEICDKLPPHPAHRPITRKFAAQIVSKQQNCLEKTKKLDSSSVQSFRVWEDCPVIDEEHKAATDPPVPMSLEQTEAVPDEEEQMEVEMEDTFEEPVMDIDSCDAKNPLAVVDYVHDVYAYYRKMESCSGVSTSYMSQQSDIKEKMRAILIDWLVEVHHKFELREETLFLTVNITDRFLAQQGVARKKLQLVGLVAMLLACKYEEVLVPVVDDLLFISDKAYTRKEVLEKERLMLNTLHFHMSVPTPYVFMRRYLKAAQSNRKLELLTFFLMELCLVEYETLKFAPSFLAAAAIYTAQCTLYGFKQWSKTCEWHTHYALFFLFFSFLNFQTKFEYALRC</sequence>
<evidence type="ECO:0000313" key="7">
    <source>
        <dbReference type="EMBL" id="KAF5935296.1"/>
    </source>
</evidence>
<evidence type="ECO:0000259" key="5">
    <source>
        <dbReference type="SMART" id="SM00385"/>
    </source>
</evidence>
<feature type="domain" description="Cyclin-like" evidence="5">
    <location>
        <begin position="193"/>
        <end position="277"/>
    </location>
</feature>
<organism evidence="7 8">
    <name type="scientific">Camellia sinensis</name>
    <name type="common">Tea plant</name>
    <name type="synonym">Thea sinensis</name>
    <dbReference type="NCBI Taxonomy" id="4442"/>
    <lineage>
        <taxon>Eukaryota</taxon>
        <taxon>Viridiplantae</taxon>
        <taxon>Streptophyta</taxon>
        <taxon>Embryophyta</taxon>
        <taxon>Tracheophyta</taxon>
        <taxon>Spermatophyta</taxon>
        <taxon>Magnoliopsida</taxon>
        <taxon>eudicotyledons</taxon>
        <taxon>Gunneridae</taxon>
        <taxon>Pentapetalae</taxon>
        <taxon>asterids</taxon>
        <taxon>Ericales</taxon>
        <taxon>Theaceae</taxon>
        <taxon>Camellia</taxon>
    </lineage>
</organism>
<dbReference type="InterPro" id="IPR013763">
    <property type="entry name" value="Cyclin-like_dom"/>
</dbReference>
<dbReference type="AlphaFoldDB" id="A0A7J7G7L2"/>
<keyword evidence="2 4" id="KW-0195">Cyclin</keyword>
<dbReference type="FunFam" id="1.10.472.10:FF:000001">
    <property type="entry name" value="G2/mitotic-specific cyclin"/>
    <property type="match status" value="1"/>
</dbReference>
<feature type="domain" description="Cyclin-like" evidence="5">
    <location>
        <begin position="290"/>
        <end position="373"/>
    </location>
</feature>
<accession>A0A7J7G7L2</accession>
<evidence type="ECO:0000256" key="2">
    <source>
        <dbReference type="ARBA" id="ARBA00023127"/>
    </source>
</evidence>
<dbReference type="SMART" id="SM00385">
    <property type="entry name" value="CYCLIN"/>
    <property type="match status" value="2"/>
</dbReference>
<keyword evidence="8" id="KW-1185">Reference proteome</keyword>
<keyword evidence="1" id="KW-0132">Cell division</keyword>
<protein>
    <recommendedName>
        <fullName evidence="9">Cyclin N-terminal domain-containing protein</fullName>
    </recommendedName>
</protein>
<evidence type="ECO:0000256" key="1">
    <source>
        <dbReference type="ARBA" id="ARBA00022618"/>
    </source>
</evidence>
<dbReference type="SUPFAM" id="SSF47954">
    <property type="entry name" value="Cyclin-like"/>
    <property type="match status" value="2"/>
</dbReference>
<dbReference type="SMART" id="SM01332">
    <property type="entry name" value="Cyclin_C"/>
    <property type="match status" value="1"/>
</dbReference>
<feature type="domain" description="Cyclin C-terminal" evidence="6">
    <location>
        <begin position="286"/>
        <end position="379"/>
    </location>
</feature>
<gene>
    <name evidence="7" type="ORF">HYC85_026425</name>
</gene>
<evidence type="ECO:0000256" key="3">
    <source>
        <dbReference type="ARBA" id="ARBA00023306"/>
    </source>
</evidence>
<dbReference type="EMBL" id="JACBKZ010000013">
    <property type="protein sequence ID" value="KAF5935296.1"/>
    <property type="molecule type" value="Genomic_DNA"/>
</dbReference>
<dbReference type="InterPro" id="IPR036915">
    <property type="entry name" value="Cyclin-like_sf"/>
</dbReference>
<dbReference type="InterPro" id="IPR039361">
    <property type="entry name" value="Cyclin"/>
</dbReference>
<comment type="similarity">
    <text evidence="4">Belongs to the cyclin family.</text>
</comment>
<keyword evidence="3" id="KW-0131">Cell cycle</keyword>
<dbReference type="Pfam" id="PF00134">
    <property type="entry name" value="Cyclin_N"/>
    <property type="match status" value="1"/>
</dbReference>
<comment type="caution">
    <text evidence="7">The sequence shown here is derived from an EMBL/GenBank/DDBJ whole genome shotgun (WGS) entry which is preliminary data.</text>
</comment>
<evidence type="ECO:0000259" key="6">
    <source>
        <dbReference type="SMART" id="SM01332"/>
    </source>
</evidence>
<proteinExistence type="inferred from homology"/>
<dbReference type="PANTHER" id="PTHR10177">
    <property type="entry name" value="CYCLINS"/>
    <property type="match status" value="1"/>
</dbReference>
<dbReference type="InterPro" id="IPR004367">
    <property type="entry name" value="Cyclin_C-dom"/>
</dbReference>
<evidence type="ECO:0008006" key="9">
    <source>
        <dbReference type="Google" id="ProtNLM"/>
    </source>
</evidence>
<evidence type="ECO:0000313" key="8">
    <source>
        <dbReference type="Proteomes" id="UP000593564"/>
    </source>
</evidence>
<name>A0A7J7G7L2_CAMSI</name>
<dbReference type="Proteomes" id="UP000593564">
    <property type="component" value="Unassembled WGS sequence"/>
</dbReference>
<dbReference type="Pfam" id="PF02984">
    <property type="entry name" value="Cyclin_C"/>
    <property type="match status" value="1"/>
</dbReference>
<dbReference type="InterPro" id="IPR006671">
    <property type="entry name" value="Cyclin_N"/>
</dbReference>
<dbReference type="GO" id="GO:0051301">
    <property type="term" value="P:cell division"/>
    <property type="evidence" value="ECO:0007669"/>
    <property type="project" value="UniProtKB-KW"/>
</dbReference>
<dbReference type="CDD" id="cd20567">
    <property type="entry name" value="CYCLIN_AtCycB-like_rpt1"/>
    <property type="match status" value="1"/>
</dbReference>
<reference evidence="8" key="1">
    <citation type="journal article" date="2020" name="Nat. Commun.">
        <title>Genome assembly of wild tea tree DASZ reveals pedigree and selection history of tea varieties.</title>
        <authorList>
            <person name="Zhang W."/>
            <person name="Zhang Y."/>
            <person name="Qiu H."/>
            <person name="Guo Y."/>
            <person name="Wan H."/>
            <person name="Zhang X."/>
            <person name="Scossa F."/>
            <person name="Alseekh S."/>
            <person name="Zhang Q."/>
            <person name="Wang P."/>
            <person name="Xu L."/>
            <person name="Schmidt M.H."/>
            <person name="Jia X."/>
            <person name="Li D."/>
            <person name="Zhu A."/>
            <person name="Guo F."/>
            <person name="Chen W."/>
            <person name="Ni D."/>
            <person name="Usadel B."/>
            <person name="Fernie A.R."/>
            <person name="Wen W."/>
        </authorList>
    </citation>
    <scope>NUCLEOTIDE SEQUENCE [LARGE SCALE GENOMIC DNA]</scope>
    <source>
        <strain evidence="8">cv. G240</strain>
    </source>
</reference>
<dbReference type="Gene3D" id="1.10.472.10">
    <property type="entry name" value="Cyclin-like"/>
    <property type="match status" value="2"/>
</dbReference>